<dbReference type="GO" id="GO:0006412">
    <property type="term" value="P:translation"/>
    <property type="evidence" value="ECO:0007669"/>
    <property type="project" value="InterPro"/>
</dbReference>
<evidence type="ECO:0000256" key="2">
    <source>
        <dbReference type="ARBA" id="ARBA00022980"/>
    </source>
</evidence>
<gene>
    <name evidence="4" type="ORF">METZ01_LOCUS235266</name>
</gene>
<proteinExistence type="inferred from homology"/>
<dbReference type="AlphaFoldDB" id="A0A382H5F8"/>
<accession>A0A382H5F8</accession>
<dbReference type="NCBIfam" id="TIGR00012">
    <property type="entry name" value="L29"/>
    <property type="match status" value="1"/>
</dbReference>
<dbReference type="CDD" id="cd00427">
    <property type="entry name" value="Ribosomal_L29_HIP"/>
    <property type="match status" value="1"/>
</dbReference>
<protein>
    <recommendedName>
        <fullName evidence="5">Ribosomal protein L29</fullName>
    </recommendedName>
</protein>
<dbReference type="Gene3D" id="1.10.287.310">
    <property type="match status" value="1"/>
</dbReference>
<evidence type="ECO:0008006" key="5">
    <source>
        <dbReference type="Google" id="ProtNLM"/>
    </source>
</evidence>
<dbReference type="HAMAP" id="MF_00374">
    <property type="entry name" value="Ribosomal_uL29"/>
    <property type="match status" value="1"/>
</dbReference>
<dbReference type="GO" id="GO:0005840">
    <property type="term" value="C:ribosome"/>
    <property type="evidence" value="ECO:0007669"/>
    <property type="project" value="UniProtKB-KW"/>
</dbReference>
<dbReference type="InterPro" id="IPR036049">
    <property type="entry name" value="Ribosomal_uL29_sf"/>
</dbReference>
<dbReference type="GO" id="GO:1990904">
    <property type="term" value="C:ribonucleoprotein complex"/>
    <property type="evidence" value="ECO:0007669"/>
    <property type="project" value="UniProtKB-KW"/>
</dbReference>
<dbReference type="InterPro" id="IPR001854">
    <property type="entry name" value="Ribosomal_uL29"/>
</dbReference>
<reference evidence="4" key="1">
    <citation type="submission" date="2018-05" db="EMBL/GenBank/DDBJ databases">
        <authorList>
            <person name="Lanie J.A."/>
            <person name="Ng W.-L."/>
            <person name="Kazmierczak K.M."/>
            <person name="Andrzejewski T.M."/>
            <person name="Davidsen T.M."/>
            <person name="Wayne K.J."/>
            <person name="Tettelin H."/>
            <person name="Glass J.I."/>
            <person name="Rusch D."/>
            <person name="Podicherti R."/>
            <person name="Tsui H.-C.T."/>
            <person name="Winkler M.E."/>
        </authorList>
    </citation>
    <scope>NUCLEOTIDE SEQUENCE</scope>
</reference>
<evidence type="ECO:0000256" key="1">
    <source>
        <dbReference type="ARBA" id="ARBA00009254"/>
    </source>
</evidence>
<keyword evidence="2" id="KW-0689">Ribosomal protein</keyword>
<dbReference type="EMBL" id="UINC01059230">
    <property type="protein sequence ID" value="SVB82412.1"/>
    <property type="molecule type" value="Genomic_DNA"/>
</dbReference>
<keyword evidence="3" id="KW-0687">Ribonucleoprotein</keyword>
<organism evidence="4">
    <name type="scientific">marine metagenome</name>
    <dbReference type="NCBI Taxonomy" id="408172"/>
    <lineage>
        <taxon>unclassified sequences</taxon>
        <taxon>metagenomes</taxon>
        <taxon>ecological metagenomes</taxon>
    </lineage>
</organism>
<dbReference type="Pfam" id="PF00831">
    <property type="entry name" value="Ribosomal_L29"/>
    <property type="match status" value="1"/>
</dbReference>
<name>A0A382H5F8_9ZZZZ</name>
<sequence length="67" mass="7845">MRKSELNKLSTDELNTKLRDNQEALVNLRFQKALQQLDHPQQIRLIKKEIAQVKTAIMEFKLGIRGN</sequence>
<dbReference type="SUPFAM" id="SSF46561">
    <property type="entry name" value="Ribosomal protein L29 (L29p)"/>
    <property type="match status" value="1"/>
</dbReference>
<dbReference type="GO" id="GO:0003735">
    <property type="term" value="F:structural constituent of ribosome"/>
    <property type="evidence" value="ECO:0007669"/>
    <property type="project" value="InterPro"/>
</dbReference>
<evidence type="ECO:0000313" key="4">
    <source>
        <dbReference type="EMBL" id="SVB82412.1"/>
    </source>
</evidence>
<evidence type="ECO:0000256" key="3">
    <source>
        <dbReference type="ARBA" id="ARBA00023274"/>
    </source>
</evidence>
<comment type="similarity">
    <text evidence="1">Belongs to the universal ribosomal protein uL29 family.</text>
</comment>